<feature type="compositionally biased region" description="Basic residues" evidence="1">
    <location>
        <begin position="49"/>
        <end position="59"/>
    </location>
</feature>
<accession>A0A0A9EIC4</accession>
<reference evidence="2" key="2">
    <citation type="journal article" date="2015" name="Data Brief">
        <title>Shoot transcriptome of the giant reed, Arundo donax.</title>
        <authorList>
            <person name="Barrero R.A."/>
            <person name="Guerrero F.D."/>
            <person name="Moolhuijzen P."/>
            <person name="Goolsby J.A."/>
            <person name="Tidwell J."/>
            <person name="Bellgard S.E."/>
            <person name="Bellgard M.I."/>
        </authorList>
    </citation>
    <scope>NUCLEOTIDE SEQUENCE</scope>
    <source>
        <tissue evidence="2">Shoot tissue taken approximately 20 cm above the soil surface</tissue>
    </source>
</reference>
<feature type="region of interest" description="Disordered" evidence="1">
    <location>
        <begin position="23"/>
        <end position="59"/>
    </location>
</feature>
<dbReference type="AlphaFoldDB" id="A0A0A9EIC4"/>
<name>A0A0A9EIC4_ARUDO</name>
<protein>
    <submittedName>
        <fullName evidence="2">Uncharacterized protein</fullName>
    </submittedName>
</protein>
<dbReference type="EMBL" id="GBRH01198054">
    <property type="protein sequence ID" value="JAD99841.1"/>
    <property type="molecule type" value="Transcribed_RNA"/>
</dbReference>
<proteinExistence type="predicted"/>
<evidence type="ECO:0000313" key="2">
    <source>
        <dbReference type="EMBL" id="JAD99841.1"/>
    </source>
</evidence>
<feature type="compositionally biased region" description="Basic and acidic residues" evidence="1">
    <location>
        <begin position="26"/>
        <end position="35"/>
    </location>
</feature>
<organism evidence="2">
    <name type="scientific">Arundo donax</name>
    <name type="common">Giant reed</name>
    <name type="synonym">Donax arundinaceus</name>
    <dbReference type="NCBI Taxonomy" id="35708"/>
    <lineage>
        <taxon>Eukaryota</taxon>
        <taxon>Viridiplantae</taxon>
        <taxon>Streptophyta</taxon>
        <taxon>Embryophyta</taxon>
        <taxon>Tracheophyta</taxon>
        <taxon>Spermatophyta</taxon>
        <taxon>Magnoliopsida</taxon>
        <taxon>Liliopsida</taxon>
        <taxon>Poales</taxon>
        <taxon>Poaceae</taxon>
        <taxon>PACMAD clade</taxon>
        <taxon>Arundinoideae</taxon>
        <taxon>Arundineae</taxon>
        <taxon>Arundo</taxon>
    </lineage>
</organism>
<sequence>MMVYRNYVLQCRHATCNSLAVRSRKREATTEEPTHAEAMITSPSTYAGNKHRGNTQKDV</sequence>
<evidence type="ECO:0000256" key="1">
    <source>
        <dbReference type="SAM" id="MobiDB-lite"/>
    </source>
</evidence>
<reference evidence="2" key="1">
    <citation type="submission" date="2014-09" db="EMBL/GenBank/DDBJ databases">
        <authorList>
            <person name="Magalhaes I.L.F."/>
            <person name="Oliveira U."/>
            <person name="Santos F.R."/>
            <person name="Vidigal T.H.D.A."/>
            <person name="Brescovit A.D."/>
            <person name="Santos A.J."/>
        </authorList>
    </citation>
    <scope>NUCLEOTIDE SEQUENCE</scope>
    <source>
        <tissue evidence="2">Shoot tissue taken approximately 20 cm above the soil surface</tissue>
    </source>
</reference>